<feature type="transmembrane region" description="Helical" evidence="8">
    <location>
        <begin position="146"/>
        <end position="168"/>
    </location>
</feature>
<evidence type="ECO:0000256" key="5">
    <source>
        <dbReference type="ARBA" id="ARBA00022989"/>
    </source>
</evidence>
<reference evidence="10 11" key="1">
    <citation type="journal article" date="2019" name="Appl. Microbiol. Biotechnol.">
        <title>Genome sequence of Isaria javanica and comparative genome analysis insights into family S53 peptidase evolution in fungal entomopathogens.</title>
        <authorList>
            <person name="Lin R."/>
            <person name="Zhang X."/>
            <person name="Xin B."/>
            <person name="Zou M."/>
            <person name="Gao Y."/>
            <person name="Qin F."/>
            <person name="Hu Q."/>
            <person name="Xie B."/>
            <person name="Cheng X."/>
        </authorList>
    </citation>
    <scope>NUCLEOTIDE SEQUENCE [LARGE SCALE GENOMIC DNA]</scope>
    <source>
        <strain evidence="10 11">IJ1G</strain>
    </source>
</reference>
<organism evidence="10 11">
    <name type="scientific">Cordyceps javanica</name>
    <dbReference type="NCBI Taxonomy" id="43265"/>
    <lineage>
        <taxon>Eukaryota</taxon>
        <taxon>Fungi</taxon>
        <taxon>Dikarya</taxon>
        <taxon>Ascomycota</taxon>
        <taxon>Pezizomycotina</taxon>
        <taxon>Sordariomycetes</taxon>
        <taxon>Hypocreomycetidae</taxon>
        <taxon>Hypocreales</taxon>
        <taxon>Cordycipitaceae</taxon>
        <taxon>Cordyceps</taxon>
    </lineage>
</organism>
<evidence type="ECO:0000256" key="3">
    <source>
        <dbReference type="ARBA" id="ARBA00022448"/>
    </source>
</evidence>
<keyword evidence="11" id="KW-1185">Reference proteome</keyword>
<feature type="compositionally biased region" description="Low complexity" evidence="7">
    <location>
        <begin position="491"/>
        <end position="500"/>
    </location>
</feature>
<feature type="transmembrane region" description="Helical" evidence="8">
    <location>
        <begin position="180"/>
        <end position="200"/>
    </location>
</feature>
<dbReference type="Pfam" id="PF01699">
    <property type="entry name" value="Na_Ca_ex"/>
    <property type="match status" value="2"/>
</dbReference>
<feature type="region of interest" description="Disordered" evidence="7">
    <location>
        <begin position="391"/>
        <end position="563"/>
    </location>
</feature>
<feature type="transmembrane region" description="Helical" evidence="8">
    <location>
        <begin position="237"/>
        <end position="257"/>
    </location>
</feature>
<feature type="compositionally biased region" description="Low complexity" evidence="7">
    <location>
        <begin position="526"/>
        <end position="539"/>
    </location>
</feature>
<dbReference type="InterPro" id="IPR004837">
    <property type="entry name" value="NaCa_Exmemb"/>
</dbReference>
<gene>
    <name evidence="10" type="ORF">IF1G_01641</name>
</gene>
<dbReference type="STRING" id="43265.A0A545VCI3"/>
<feature type="transmembrane region" description="Helical" evidence="8">
    <location>
        <begin position="891"/>
        <end position="917"/>
    </location>
</feature>
<dbReference type="InterPro" id="IPR044880">
    <property type="entry name" value="NCX_ion-bd_dom_sf"/>
</dbReference>
<feature type="transmembrane region" description="Helical" evidence="8">
    <location>
        <begin position="937"/>
        <end position="962"/>
    </location>
</feature>
<evidence type="ECO:0000256" key="4">
    <source>
        <dbReference type="ARBA" id="ARBA00022692"/>
    </source>
</evidence>
<evidence type="ECO:0000313" key="11">
    <source>
        <dbReference type="Proteomes" id="UP000315783"/>
    </source>
</evidence>
<evidence type="ECO:0000256" key="2">
    <source>
        <dbReference type="ARBA" id="ARBA00008170"/>
    </source>
</evidence>
<evidence type="ECO:0000313" key="10">
    <source>
        <dbReference type="EMBL" id="TQV99426.1"/>
    </source>
</evidence>
<feature type="domain" description="Sodium/calcium exchanger membrane region" evidence="9">
    <location>
        <begin position="112"/>
        <end position="250"/>
    </location>
</feature>
<feature type="transmembrane region" description="Helical" evidence="8">
    <location>
        <begin position="974"/>
        <end position="992"/>
    </location>
</feature>
<feature type="compositionally biased region" description="Polar residues" evidence="7">
    <location>
        <begin position="411"/>
        <end position="426"/>
    </location>
</feature>
<evidence type="ECO:0000256" key="8">
    <source>
        <dbReference type="SAM" id="Phobius"/>
    </source>
</evidence>
<feature type="transmembrane region" description="Helical" evidence="8">
    <location>
        <begin position="760"/>
        <end position="779"/>
    </location>
</feature>
<feature type="compositionally biased region" description="Polar residues" evidence="7">
    <location>
        <begin position="391"/>
        <end position="403"/>
    </location>
</feature>
<comment type="subcellular location">
    <subcellularLocation>
        <location evidence="1">Membrane</location>
        <topology evidence="1">Multi-pass membrane protein</topology>
    </subcellularLocation>
</comment>
<comment type="similarity">
    <text evidence="2">Belongs to the Ca(2+):cation antiporter (CaCA) (TC 2.A.19) family.</text>
</comment>
<dbReference type="EMBL" id="SPUK01000002">
    <property type="protein sequence ID" value="TQV99426.1"/>
    <property type="molecule type" value="Genomic_DNA"/>
</dbReference>
<feature type="transmembrane region" description="Helical" evidence="8">
    <location>
        <begin position="12"/>
        <end position="33"/>
    </location>
</feature>
<feature type="domain" description="Sodium/calcium exchanger membrane region" evidence="9">
    <location>
        <begin position="828"/>
        <end position="988"/>
    </location>
</feature>
<dbReference type="OrthoDB" id="407410at2759"/>
<keyword evidence="3" id="KW-0813">Transport</keyword>
<dbReference type="PANTHER" id="PTHR12266">
    <property type="entry name" value="NA+/CA2+ K+ INDEPENDENT EXCHANGER"/>
    <property type="match status" value="1"/>
</dbReference>
<dbReference type="Proteomes" id="UP000315783">
    <property type="component" value="Unassembled WGS sequence"/>
</dbReference>
<keyword evidence="4 8" id="KW-0812">Transmembrane</keyword>
<feature type="transmembrane region" description="Helical" evidence="8">
    <location>
        <begin position="212"/>
        <end position="231"/>
    </location>
</feature>
<evidence type="ECO:0000259" key="9">
    <source>
        <dbReference type="Pfam" id="PF01699"/>
    </source>
</evidence>
<name>A0A545VCI3_9HYPO</name>
<feature type="region of interest" description="Disordered" evidence="7">
    <location>
        <begin position="284"/>
        <end position="315"/>
    </location>
</feature>
<proteinExistence type="inferred from homology"/>
<protein>
    <submittedName>
        <fullName evidence="10">Sodium/calcium exchanger protein</fullName>
    </submittedName>
</protein>
<keyword evidence="6 8" id="KW-0472">Membrane</keyword>
<comment type="caution">
    <text evidence="10">The sequence shown here is derived from an EMBL/GenBank/DDBJ whole genome shotgun (WGS) entry which is preliminary data.</text>
</comment>
<dbReference type="GO" id="GO:0008324">
    <property type="term" value="F:monoatomic cation transmembrane transporter activity"/>
    <property type="evidence" value="ECO:0007669"/>
    <property type="project" value="TreeGrafter"/>
</dbReference>
<dbReference type="AlphaFoldDB" id="A0A545VCI3"/>
<dbReference type="Gene3D" id="1.20.1420.30">
    <property type="entry name" value="NCX, central ion-binding region"/>
    <property type="match status" value="2"/>
</dbReference>
<dbReference type="GO" id="GO:0016020">
    <property type="term" value="C:membrane"/>
    <property type="evidence" value="ECO:0007669"/>
    <property type="project" value="UniProtKB-SubCell"/>
</dbReference>
<feature type="transmembrane region" description="Helical" evidence="8">
    <location>
        <begin position="861"/>
        <end position="879"/>
    </location>
</feature>
<feature type="transmembrane region" description="Helical" evidence="8">
    <location>
        <begin position="791"/>
        <end position="813"/>
    </location>
</feature>
<keyword evidence="5 8" id="KW-1133">Transmembrane helix</keyword>
<feature type="transmembrane region" description="Helical" evidence="8">
    <location>
        <begin position="825"/>
        <end position="849"/>
    </location>
</feature>
<sequence length="1003" mass="109587">MAPVLARGRRRLSTWPFAATLLIITILSAYSFLVQNQDRPPPGTLASDLAPRLVSRSKHAEPECRDVRLAEDQCAFVKQYCRDDDAGLLSYLDLYYCKLNHAQPVAFILIVLWLGMLFTTIGIAASDFFSINLSTIATILRLSESFAGVTFLALGNGSPDVFSTLAAMASNSASMAVGELLGAACFISGVVAGSMALVREFKVDRRSYVRDIFFLIVAVVFTMIFLADGSLHFWECWAMIGFYFLYVATVVGWHWYFSRRKLRLRREGEARSHFYGSANQANDELAGEPYRDDPDDVDRTHGAHEQSRPDISALESGPRLELEGQDWDEVADEQAQDHERMVAAEVSRSMRVLRTNRARRNTKTPIRPSLVGALEFRSALAQLQRESNWQLSNMPSRSRSFNHIPQERQRGSSFAEPSSVAHSQPNPRFEPSGHERRRAFSTSTAPGVITETEDLLSDGERGTGQRDGAATASPLSPSYTVGGSLAPPPTNASSASTSGTVKSQRDTNLPLLVVRPPTRQGGHNGHSGYSGHSGHSDGSAPNSPFPQFMDSPVLLTPSPHAEPGEFMLPSPAVGRRTELPGSLRDCDCVAEPKPVFWWPYSVLPPPHIILATLFPTLQGWRSKTWWDRFVSAISVPSIFLLVLTLPVVEPEEDEDDHTDVTIASQSGHEIIVGDLDRALHNGQREGTAEWERYRNHENRTASHSSSCRQSPRLQALTNESTLVNPLCAAEAASTAVANKALSDFPSADNSAADPGTWNRWLVCVQLFTGPLFAVFILWANKLDDWENPRRTLVKMVLYSLLLSLVLLAILVIVTVEHIRPKHHYVLCFLGFVISIAWISTIAGEVVGVLQTLGVVLDISEALLGLTIFAAGNSVGDLVADITVARLGHPVMALSACFGGPLLNILLGIGIGGVLMMIQGANHERGKHPHRPVHYGPYPVKIGGTLLVSSVTLLIILGGLLIAVPMNKWVLSRKIGWALIAVWSISTAVNVAMEVSGVWGGSNS</sequence>
<evidence type="ECO:0000256" key="6">
    <source>
        <dbReference type="ARBA" id="ARBA00023136"/>
    </source>
</evidence>
<feature type="compositionally biased region" description="Basic and acidic residues" evidence="7">
    <location>
        <begin position="289"/>
        <end position="308"/>
    </location>
</feature>
<evidence type="ECO:0000256" key="1">
    <source>
        <dbReference type="ARBA" id="ARBA00004141"/>
    </source>
</evidence>
<dbReference type="PANTHER" id="PTHR12266:SF0">
    <property type="entry name" value="MITOCHONDRIAL SODIUM_CALCIUM EXCHANGER PROTEIN"/>
    <property type="match status" value="1"/>
</dbReference>
<dbReference type="InterPro" id="IPR051359">
    <property type="entry name" value="CaCA_antiporter"/>
</dbReference>
<feature type="transmembrane region" description="Helical" evidence="8">
    <location>
        <begin position="105"/>
        <end position="125"/>
    </location>
</feature>
<evidence type="ECO:0000256" key="7">
    <source>
        <dbReference type="SAM" id="MobiDB-lite"/>
    </source>
</evidence>
<accession>A0A545VCI3</accession>
<dbReference type="GO" id="GO:0006874">
    <property type="term" value="P:intracellular calcium ion homeostasis"/>
    <property type="evidence" value="ECO:0007669"/>
    <property type="project" value="TreeGrafter"/>
</dbReference>